<evidence type="ECO:0000256" key="17">
    <source>
        <dbReference type="ARBA" id="ARBA00077841"/>
    </source>
</evidence>
<dbReference type="GO" id="GO:0016126">
    <property type="term" value="P:sterol biosynthetic process"/>
    <property type="evidence" value="ECO:0007669"/>
    <property type="project" value="UniProtKB-KW"/>
</dbReference>
<dbReference type="Gene3D" id="1.20.120.1630">
    <property type="match status" value="1"/>
</dbReference>
<evidence type="ECO:0000256" key="13">
    <source>
        <dbReference type="ARBA" id="ARBA00023221"/>
    </source>
</evidence>
<evidence type="ECO:0000256" key="20">
    <source>
        <dbReference type="SAM" id="Phobius"/>
    </source>
</evidence>
<keyword evidence="10" id="KW-0443">Lipid metabolism</keyword>
<dbReference type="InterPro" id="IPR018083">
    <property type="entry name" value="Sterol_reductase_CS"/>
</dbReference>
<dbReference type="GO" id="GO:1902652">
    <property type="term" value="P:secondary alcohol metabolic process"/>
    <property type="evidence" value="ECO:0007669"/>
    <property type="project" value="UniProtKB-ARBA"/>
</dbReference>
<feature type="compositionally biased region" description="Polar residues" evidence="19">
    <location>
        <begin position="1"/>
        <end position="20"/>
    </location>
</feature>
<keyword evidence="11 20" id="KW-0472">Membrane</keyword>
<keyword evidence="13" id="KW-0753">Steroid metabolism</keyword>
<evidence type="ECO:0000256" key="11">
    <source>
        <dbReference type="ARBA" id="ARBA00023136"/>
    </source>
</evidence>
<dbReference type="OrthoDB" id="5326588at2759"/>
<evidence type="ECO:0000256" key="8">
    <source>
        <dbReference type="ARBA" id="ARBA00023002"/>
    </source>
</evidence>
<gene>
    <name evidence="21" type="ORF">C2E20_4508</name>
</gene>
<keyword evidence="3" id="KW-0444">Lipid biosynthesis</keyword>
<feature type="transmembrane region" description="Helical" evidence="20">
    <location>
        <begin position="153"/>
        <end position="172"/>
    </location>
</feature>
<keyword evidence="12" id="KW-1207">Sterol metabolism</keyword>
<sequence>MSHDGPQTVQRAMAPTTRNGTMRGEPGAEAAAATNGGVAAAAAAKSPSRRRQPQPQHHEFEFFGPYLGPLCIMLGLPAVCYALVYACNGSGCMHLAPRFSIPGFPPAQRLFSWEALAVYCAWFAAQVALHLALPGKRRQGVVLPDGRRLTYKLNGLQNMVISLGAALFLGFWRRSLDLGWVYDNYVPLLTASVLFSSGLSLYLYISSHAKGALLAHGGNTGYRIYDFFIGRELNPRIGSFDLKEFCELYPGLIGWVLIDLAMAHKQWTSSGSVSTGMLLVCAFHVLYVLDALWFEPAILTTMDITTDGFGFMLAFGDLAWVPFTYSLQARVLVDHATPLSTAAVAAIIALKCFGYLVFRGANSQKDLFRRDATHPRVAGLRTLPTERGTRLIVSGWWGIARHINYTGDWLMGLSWCLPTGFQSIVPYFYAIYFLCLLLHRDRRDDAACRIKYGKDWDKFCGIVKYRMFPLIY</sequence>
<dbReference type="Proteomes" id="UP000239649">
    <property type="component" value="Unassembled WGS sequence"/>
</dbReference>
<dbReference type="FunFam" id="1.20.120.1630:FF:000009">
    <property type="entry name" value="C-14 sterol reductase"/>
    <property type="match status" value="1"/>
</dbReference>
<feature type="transmembrane region" description="Helical" evidence="20">
    <location>
        <begin position="271"/>
        <end position="289"/>
    </location>
</feature>
<keyword evidence="6" id="KW-0752">Steroid biosynthesis</keyword>
<comment type="pathway">
    <text evidence="15">Steroid biosynthesis; zymosterol biosynthesis; zymosterol from lanosterol: step 2/6.</text>
</comment>
<evidence type="ECO:0000256" key="12">
    <source>
        <dbReference type="ARBA" id="ARBA00023166"/>
    </source>
</evidence>
<dbReference type="STRING" id="554055.A0A2P6VDT7"/>
<dbReference type="PROSITE" id="PS01017">
    <property type="entry name" value="STEROL_REDUCT_1"/>
    <property type="match status" value="1"/>
</dbReference>
<comment type="catalytic activity">
    <reaction evidence="14">
        <text>4,4-dimethyl-5alpha-cholesta-8,24-dien-3beta-ol + NADP(+) = 4,4-dimethyl-5alpha-cholesta-8,14,24-trien-3beta-ol + NADPH + H(+)</text>
        <dbReference type="Rhea" id="RHEA:18561"/>
        <dbReference type="ChEBI" id="CHEBI:15378"/>
        <dbReference type="ChEBI" id="CHEBI:17813"/>
        <dbReference type="ChEBI" id="CHEBI:18364"/>
        <dbReference type="ChEBI" id="CHEBI:57783"/>
        <dbReference type="ChEBI" id="CHEBI:58349"/>
        <dbReference type="EC" id="1.3.1.70"/>
    </reaction>
    <physiologicalReaction direction="right-to-left" evidence="14">
        <dbReference type="Rhea" id="RHEA:18563"/>
    </physiologicalReaction>
</comment>
<dbReference type="InterPro" id="IPR001171">
    <property type="entry name" value="ERG24_DHCR-like"/>
</dbReference>
<feature type="transmembrane region" description="Helical" evidence="20">
    <location>
        <begin position="110"/>
        <end position="133"/>
    </location>
</feature>
<protein>
    <recommendedName>
        <fullName evidence="16">Delta(14)-sterol reductase ERG24</fullName>
    </recommendedName>
    <alternativeName>
        <fullName evidence="18">C-14 sterol reductase ERG24</fullName>
    </alternativeName>
    <alternativeName>
        <fullName evidence="17">Sterol C14-reductase ERG24</fullName>
    </alternativeName>
</protein>
<keyword evidence="5" id="KW-0521">NADP</keyword>
<keyword evidence="8" id="KW-0560">Oxidoreductase</keyword>
<evidence type="ECO:0000256" key="10">
    <source>
        <dbReference type="ARBA" id="ARBA00023098"/>
    </source>
</evidence>
<evidence type="ECO:0000256" key="9">
    <source>
        <dbReference type="ARBA" id="ARBA00023011"/>
    </source>
</evidence>
<name>A0A2P6VDT7_9CHLO</name>
<evidence type="ECO:0000256" key="2">
    <source>
        <dbReference type="ARBA" id="ARBA00005402"/>
    </source>
</evidence>
<evidence type="ECO:0000256" key="19">
    <source>
        <dbReference type="SAM" id="MobiDB-lite"/>
    </source>
</evidence>
<evidence type="ECO:0000256" key="4">
    <source>
        <dbReference type="ARBA" id="ARBA00022692"/>
    </source>
</evidence>
<evidence type="ECO:0000256" key="1">
    <source>
        <dbReference type="ARBA" id="ARBA00004141"/>
    </source>
</evidence>
<dbReference type="EMBL" id="LHPF02000011">
    <property type="protein sequence ID" value="PSC72256.1"/>
    <property type="molecule type" value="Genomic_DNA"/>
</dbReference>
<evidence type="ECO:0000256" key="6">
    <source>
        <dbReference type="ARBA" id="ARBA00022955"/>
    </source>
</evidence>
<comment type="caution">
    <text evidence="21">The sequence shown here is derived from an EMBL/GenBank/DDBJ whole genome shotgun (WGS) entry which is preliminary data.</text>
</comment>
<dbReference type="GO" id="GO:0005789">
    <property type="term" value="C:endoplasmic reticulum membrane"/>
    <property type="evidence" value="ECO:0007669"/>
    <property type="project" value="TreeGrafter"/>
</dbReference>
<evidence type="ECO:0000313" key="22">
    <source>
        <dbReference type="Proteomes" id="UP000239649"/>
    </source>
</evidence>
<organism evidence="21 22">
    <name type="scientific">Micractinium conductrix</name>
    <dbReference type="NCBI Taxonomy" id="554055"/>
    <lineage>
        <taxon>Eukaryota</taxon>
        <taxon>Viridiplantae</taxon>
        <taxon>Chlorophyta</taxon>
        <taxon>core chlorophytes</taxon>
        <taxon>Trebouxiophyceae</taxon>
        <taxon>Chlorellales</taxon>
        <taxon>Chlorellaceae</taxon>
        <taxon>Chlorella clade</taxon>
        <taxon>Micractinium</taxon>
    </lineage>
</organism>
<keyword evidence="4 20" id="KW-0812">Transmembrane</keyword>
<dbReference type="GO" id="GO:0016129">
    <property type="term" value="P:phytosteroid biosynthetic process"/>
    <property type="evidence" value="ECO:0007669"/>
    <property type="project" value="UniProtKB-ARBA"/>
</dbReference>
<dbReference type="PANTHER" id="PTHR21257:SF52">
    <property type="entry name" value="DELTA(14)-STEROL REDUCTASE TM7SF2"/>
    <property type="match status" value="1"/>
</dbReference>
<evidence type="ECO:0000256" key="16">
    <source>
        <dbReference type="ARBA" id="ARBA00074394"/>
    </source>
</evidence>
<dbReference type="PANTHER" id="PTHR21257">
    <property type="entry name" value="DELTA(14)-STEROL REDUCTASE"/>
    <property type="match status" value="1"/>
</dbReference>
<accession>A0A2P6VDT7</accession>
<evidence type="ECO:0000313" key="21">
    <source>
        <dbReference type="EMBL" id="PSC72256.1"/>
    </source>
</evidence>
<dbReference type="GO" id="GO:0046165">
    <property type="term" value="P:alcohol biosynthetic process"/>
    <property type="evidence" value="ECO:0007669"/>
    <property type="project" value="UniProtKB-ARBA"/>
</dbReference>
<feature type="transmembrane region" description="Helical" evidence="20">
    <location>
        <begin position="420"/>
        <end position="439"/>
    </location>
</feature>
<feature type="transmembrane region" description="Helical" evidence="20">
    <location>
        <begin position="309"/>
        <end position="327"/>
    </location>
</feature>
<dbReference type="AlphaFoldDB" id="A0A2P6VDT7"/>
<dbReference type="GO" id="GO:0050613">
    <property type="term" value="F:Delta14-sterol reductase activity"/>
    <property type="evidence" value="ECO:0007669"/>
    <property type="project" value="UniProtKB-EC"/>
</dbReference>
<evidence type="ECO:0000256" key="5">
    <source>
        <dbReference type="ARBA" id="ARBA00022857"/>
    </source>
</evidence>
<reference evidence="21 22" key="1">
    <citation type="journal article" date="2018" name="Plant J.">
        <title>Genome sequences of Chlorella sorokiniana UTEX 1602 and Micractinium conductrix SAG 241.80: implications to maltose excretion by a green alga.</title>
        <authorList>
            <person name="Arriola M.B."/>
            <person name="Velmurugan N."/>
            <person name="Zhang Y."/>
            <person name="Plunkett M.H."/>
            <person name="Hondzo H."/>
            <person name="Barney B.M."/>
        </authorList>
    </citation>
    <scope>NUCLEOTIDE SEQUENCE [LARGE SCALE GENOMIC DNA]</scope>
    <source>
        <strain evidence="21 22">SAG 241.80</strain>
    </source>
</reference>
<feature type="transmembrane region" description="Helical" evidence="20">
    <location>
        <begin position="66"/>
        <end position="86"/>
    </location>
</feature>
<feature type="transmembrane region" description="Helical" evidence="20">
    <location>
        <begin position="339"/>
        <end position="358"/>
    </location>
</feature>
<evidence type="ECO:0000256" key="18">
    <source>
        <dbReference type="ARBA" id="ARBA00083315"/>
    </source>
</evidence>
<keyword evidence="22" id="KW-1185">Reference proteome</keyword>
<dbReference type="Pfam" id="PF01222">
    <property type="entry name" value="ERG4_ERG24"/>
    <property type="match status" value="1"/>
</dbReference>
<proteinExistence type="inferred from homology"/>
<evidence type="ECO:0000256" key="7">
    <source>
        <dbReference type="ARBA" id="ARBA00022989"/>
    </source>
</evidence>
<feature type="region of interest" description="Disordered" evidence="19">
    <location>
        <begin position="1"/>
        <end position="35"/>
    </location>
</feature>
<keyword evidence="7 20" id="KW-1133">Transmembrane helix</keyword>
<feature type="transmembrane region" description="Helical" evidence="20">
    <location>
        <begin position="184"/>
        <end position="205"/>
    </location>
</feature>
<evidence type="ECO:0000256" key="14">
    <source>
        <dbReference type="ARBA" id="ARBA00052254"/>
    </source>
</evidence>
<evidence type="ECO:0000256" key="15">
    <source>
        <dbReference type="ARBA" id="ARBA00060638"/>
    </source>
</evidence>
<keyword evidence="9" id="KW-0756">Sterol biosynthesis</keyword>
<comment type="subcellular location">
    <subcellularLocation>
        <location evidence="1">Membrane</location>
        <topology evidence="1">Multi-pass membrane protein</topology>
    </subcellularLocation>
</comment>
<evidence type="ECO:0000256" key="3">
    <source>
        <dbReference type="ARBA" id="ARBA00022516"/>
    </source>
</evidence>
<comment type="similarity">
    <text evidence="2">Belongs to the ERG4/ERG24 family.</text>
</comment>